<keyword evidence="5 10" id="KW-0133">Cell shape</keyword>
<dbReference type="GO" id="GO:0005886">
    <property type="term" value="C:plasma membrane"/>
    <property type="evidence" value="ECO:0007669"/>
    <property type="project" value="UniProtKB-SubCell"/>
</dbReference>
<keyword evidence="1 10" id="KW-1003">Cell membrane</keyword>
<evidence type="ECO:0000256" key="2">
    <source>
        <dbReference type="ARBA" id="ARBA00022618"/>
    </source>
</evidence>
<protein>
    <recommendedName>
        <fullName evidence="10">UDP-N-acetylglucosamine--N-acetylmuramyl-(pentapeptide) pyrophosphoryl-undecaprenol N-acetylglucosamine transferase</fullName>
        <ecNumber evidence="10">2.4.1.227</ecNumber>
    </recommendedName>
    <alternativeName>
        <fullName evidence="10">Undecaprenyl-PP-MurNAc-pentapeptide-UDPGlcNAc GlcNAc transferase</fullName>
    </alternativeName>
</protein>
<dbReference type="GO" id="GO:0051301">
    <property type="term" value="P:cell division"/>
    <property type="evidence" value="ECO:0007669"/>
    <property type="project" value="UniProtKB-KW"/>
</dbReference>
<dbReference type="UniPathway" id="UPA00219"/>
<feature type="binding site" evidence="10">
    <location>
        <begin position="8"/>
        <end position="10"/>
    </location>
    <ligand>
        <name>UDP-N-acetyl-alpha-D-glucosamine</name>
        <dbReference type="ChEBI" id="CHEBI:57705"/>
    </ligand>
</feature>
<dbReference type="Pfam" id="PF03033">
    <property type="entry name" value="Glyco_transf_28"/>
    <property type="match status" value="1"/>
</dbReference>
<dbReference type="GO" id="GO:0005975">
    <property type="term" value="P:carbohydrate metabolic process"/>
    <property type="evidence" value="ECO:0007669"/>
    <property type="project" value="InterPro"/>
</dbReference>
<proteinExistence type="inferred from homology"/>
<dbReference type="Pfam" id="PF04101">
    <property type="entry name" value="Glyco_tran_28_C"/>
    <property type="match status" value="1"/>
</dbReference>
<dbReference type="SUPFAM" id="SSF53756">
    <property type="entry name" value="UDP-Glycosyltransferase/glycogen phosphorylase"/>
    <property type="match status" value="1"/>
</dbReference>
<keyword evidence="2 10" id="KW-0132">Cell division</keyword>
<gene>
    <name evidence="10 13" type="primary">murG</name>
    <name evidence="13" type="ORF">JCM17846_16940</name>
</gene>
<evidence type="ECO:0000259" key="12">
    <source>
        <dbReference type="Pfam" id="PF04101"/>
    </source>
</evidence>
<feature type="binding site" evidence="10">
    <location>
        <position position="189"/>
    </location>
    <ligand>
        <name>UDP-N-acetyl-alpha-D-glucosamine</name>
        <dbReference type="ChEBI" id="CHEBI:57705"/>
    </ligand>
</feature>
<accession>A0A5A7N6R8</accession>
<comment type="subcellular location">
    <subcellularLocation>
        <location evidence="10">Cell membrane</location>
        <topology evidence="10">Peripheral membrane protein</topology>
        <orientation evidence="10">Cytoplasmic side</orientation>
    </subcellularLocation>
</comment>
<evidence type="ECO:0000256" key="1">
    <source>
        <dbReference type="ARBA" id="ARBA00022475"/>
    </source>
</evidence>
<evidence type="ECO:0000256" key="5">
    <source>
        <dbReference type="ARBA" id="ARBA00022960"/>
    </source>
</evidence>
<dbReference type="Gene3D" id="3.40.50.2000">
    <property type="entry name" value="Glycogen Phosphorylase B"/>
    <property type="match status" value="2"/>
</dbReference>
<dbReference type="NCBIfam" id="TIGR01133">
    <property type="entry name" value="murG"/>
    <property type="match status" value="1"/>
</dbReference>
<keyword evidence="8 10" id="KW-0131">Cell cycle</keyword>
<dbReference type="InterPro" id="IPR004276">
    <property type="entry name" value="GlycoTrans_28_N"/>
</dbReference>
<dbReference type="Proteomes" id="UP000324996">
    <property type="component" value="Unassembled WGS sequence"/>
</dbReference>
<dbReference type="PANTHER" id="PTHR21015:SF22">
    <property type="entry name" value="GLYCOSYLTRANSFERASE"/>
    <property type="match status" value="1"/>
</dbReference>
<dbReference type="InterPro" id="IPR007235">
    <property type="entry name" value="Glyco_trans_28_C"/>
</dbReference>
<evidence type="ECO:0000313" key="13">
    <source>
        <dbReference type="EMBL" id="GER04012.1"/>
    </source>
</evidence>
<dbReference type="AlphaFoldDB" id="A0A5A7N6R8"/>
<comment type="similarity">
    <text evidence="10">Belongs to the glycosyltransferase 28 family. MurG subfamily.</text>
</comment>
<keyword evidence="3 10" id="KW-0328">Glycosyltransferase</keyword>
<keyword evidence="9 10" id="KW-0961">Cell wall biogenesis/degradation</keyword>
<reference evidence="13 14" key="1">
    <citation type="submission" date="2019-09" db="EMBL/GenBank/DDBJ databases">
        <title>NBRP : Genome information of microbial organism related human and environment.</title>
        <authorList>
            <person name="Hattori M."/>
            <person name="Oshima K."/>
            <person name="Inaba H."/>
            <person name="Suda W."/>
            <person name="Sakamoto M."/>
            <person name="Iino T."/>
            <person name="Kitahara M."/>
            <person name="Oshida Y."/>
            <person name="Iida T."/>
            <person name="Kudo T."/>
            <person name="Itoh T."/>
            <person name="Ohkuma M."/>
        </authorList>
    </citation>
    <scope>NUCLEOTIDE SEQUENCE [LARGE SCALE GENOMIC DNA]</scope>
    <source>
        <strain evidence="13 14">Q-1</strain>
    </source>
</reference>
<feature type="binding site" evidence="10">
    <location>
        <position position="290"/>
    </location>
    <ligand>
        <name>UDP-N-acetyl-alpha-D-glucosamine</name>
        <dbReference type="ChEBI" id="CHEBI:57705"/>
    </ligand>
</feature>
<dbReference type="GO" id="GO:0009252">
    <property type="term" value="P:peptidoglycan biosynthetic process"/>
    <property type="evidence" value="ECO:0007669"/>
    <property type="project" value="UniProtKB-UniRule"/>
</dbReference>
<feature type="domain" description="Glycosyl transferase family 28 C-terminal" evidence="12">
    <location>
        <begin position="183"/>
        <end position="347"/>
    </location>
</feature>
<feature type="domain" description="Glycosyltransferase family 28 N-terminal" evidence="11">
    <location>
        <begin position="2"/>
        <end position="136"/>
    </location>
</feature>
<dbReference type="GO" id="GO:0008360">
    <property type="term" value="P:regulation of cell shape"/>
    <property type="evidence" value="ECO:0007669"/>
    <property type="project" value="UniProtKB-KW"/>
</dbReference>
<name>A0A5A7N6R8_9PROT</name>
<keyword evidence="4 10" id="KW-0808">Transferase</keyword>
<dbReference type="HAMAP" id="MF_00033">
    <property type="entry name" value="MurG"/>
    <property type="match status" value="1"/>
</dbReference>
<feature type="binding site" evidence="10">
    <location>
        <position position="161"/>
    </location>
    <ligand>
        <name>UDP-N-acetyl-alpha-D-glucosamine</name>
        <dbReference type="ChEBI" id="CHEBI:57705"/>
    </ligand>
</feature>
<feature type="binding site" evidence="10">
    <location>
        <position position="118"/>
    </location>
    <ligand>
        <name>UDP-N-acetyl-alpha-D-glucosamine</name>
        <dbReference type="ChEBI" id="CHEBI:57705"/>
    </ligand>
</feature>
<evidence type="ECO:0000256" key="6">
    <source>
        <dbReference type="ARBA" id="ARBA00022984"/>
    </source>
</evidence>
<evidence type="ECO:0000256" key="4">
    <source>
        <dbReference type="ARBA" id="ARBA00022679"/>
    </source>
</evidence>
<evidence type="ECO:0000256" key="8">
    <source>
        <dbReference type="ARBA" id="ARBA00023306"/>
    </source>
</evidence>
<evidence type="ECO:0000256" key="9">
    <source>
        <dbReference type="ARBA" id="ARBA00023316"/>
    </source>
</evidence>
<comment type="caution">
    <text evidence="10">Lacks conserved residue(s) required for the propagation of feature annotation.</text>
</comment>
<evidence type="ECO:0000259" key="11">
    <source>
        <dbReference type="Pfam" id="PF03033"/>
    </source>
</evidence>
<evidence type="ECO:0000313" key="14">
    <source>
        <dbReference type="Proteomes" id="UP000324996"/>
    </source>
</evidence>
<comment type="pathway">
    <text evidence="10">Cell wall biogenesis; peptidoglycan biosynthesis.</text>
</comment>
<comment type="caution">
    <text evidence="13">The sequence shown here is derived from an EMBL/GenBank/DDBJ whole genome shotgun (WGS) entry which is preliminary data.</text>
</comment>
<dbReference type="GO" id="GO:0050511">
    <property type="term" value="F:undecaprenyldiphospho-muramoylpentapeptide beta-N-acetylglucosaminyltransferase activity"/>
    <property type="evidence" value="ECO:0007669"/>
    <property type="project" value="UniProtKB-UniRule"/>
</dbReference>
<keyword evidence="6 10" id="KW-0573">Peptidoglycan synthesis</keyword>
<keyword evidence="14" id="KW-1185">Reference proteome</keyword>
<feature type="binding site" evidence="10">
    <location>
        <position position="245"/>
    </location>
    <ligand>
        <name>UDP-N-acetyl-alpha-D-glucosamine</name>
        <dbReference type="ChEBI" id="CHEBI:57705"/>
    </ligand>
</feature>
<dbReference type="GO" id="GO:0071555">
    <property type="term" value="P:cell wall organization"/>
    <property type="evidence" value="ECO:0007669"/>
    <property type="project" value="UniProtKB-KW"/>
</dbReference>
<evidence type="ECO:0000256" key="3">
    <source>
        <dbReference type="ARBA" id="ARBA00022676"/>
    </source>
</evidence>
<sequence>MAIAAGGTGGHMMPAYALALELARRGHETVLFSDARGVDVPGIFRNQQPVLLECGRMTGGIAIRLRALYRVIGNIGAARRALRHHAPDLVIGFGGYPALSALLAARSLGIALCLHEQNAIMGRVNRLMARFASAIALSYEPTKRLKAAGRKKAVLTGNPVRDQVAALAQKPFPPLDTDHMLRLLVVGGSQGARVLSDRVPDALSLLPPHLKNRLQVTQQCRAEDLERVRGRYQEAGIAAELASFIEDLPERLFWCHLVISRAGATTLAELTAAGRPAILVPLPGATDDHQTANAHHLVEAGGAWLMPESALSAKMLARQIQKLALDPPSLRKAAAAAKSQGVPDAALRLADLIETTAAGKGEPHE</sequence>
<keyword evidence="7 10" id="KW-0472">Membrane</keyword>
<dbReference type="PANTHER" id="PTHR21015">
    <property type="entry name" value="UDP-N-ACETYLGLUCOSAMINE--N-ACETYLMURAMYL-(PENTAPEPTIDE) PYROPHOSPHORYL-UNDECAPRENOL N-ACETYLGLUCOSAMINE TRANSFERASE 1"/>
    <property type="match status" value="1"/>
</dbReference>
<dbReference type="EMBL" id="BKCN01000007">
    <property type="protein sequence ID" value="GER04012.1"/>
    <property type="molecule type" value="Genomic_DNA"/>
</dbReference>
<evidence type="ECO:0000256" key="10">
    <source>
        <dbReference type="HAMAP-Rule" id="MF_00033"/>
    </source>
</evidence>
<comment type="function">
    <text evidence="10">Cell wall formation. Catalyzes the transfer of a GlcNAc subunit on undecaprenyl-pyrophosphoryl-MurNAc-pentapeptide (lipid intermediate I) to form undecaprenyl-pyrophosphoryl-MurNAc-(pentapeptide)GlcNAc (lipid intermediate II).</text>
</comment>
<organism evidence="13 14">
    <name type="scientific">Iodidimonas nitroreducens</name>
    <dbReference type="NCBI Taxonomy" id="1236968"/>
    <lineage>
        <taxon>Bacteria</taxon>
        <taxon>Pseudomonadati</taxon>
        <taxon>Pseudomonadota</taxon>
        <taxon>Alphaproteobacteria</taxon>
        <taxon>Iodidimonadales</taxon>
        <taxon>Iodidimonadaceae</taxon>
        <taxon>Iodidimonas</taxon>
    </lineage>
</organism>
<dbReference type="GO" id="GO:0051991">
    <property type="term" value="F:UDP-N-acetyl-D-glucosamine:N-acetylmuramoyl-L-alanyl-D-glutamyl-meso-2,6-diaminopimelyl-D-alanyl-D-alanine-diphosphoundecaprenol 4-beta-N-acetylglucosaminlytransferase activity"/>
    <property type="evidence" value="ECO:0007669"/>
    <property type="project" value="RHEA"/>
</dbReference>
<dbReference type="EC" id="2.4.1.227" evidence="10"/>
<comment type="catalytic activity">
    <reaction evidence="10">
        <text>di-trans,octa-cis-undecaprenyl diphospho-N-acetyl-alpha-D-muramoyl-L-alanyl-D-glutamyl-meso-2,6-diaminopimeloyl-D-alanyl-D-alanine + UDP-N-acetyl-alpha-D-glucosamine = di-trans,octa-cis-undecaprenyl diphospho-[N-acetyl-alpha-D-glucosaminyl-(1-&gt;4)]-N-acetyl-alpha-D-muramoyl-L-alanyl-D-glutamyl-meso-2,6-diaminopimeloyl-D-alanyl-D-alanine + UDP + H(+)</text>
        <dbReference type="Rhea" id="RHEA:31227"/>
        <dbReference type="ChEBI" id="CHEBI:15378"/>
        <dbReference type="ChEBI" id="CHEBI:57705"/>
        <dbReference type="ChEBI" id="CHEBI:58223"/>
        <dbReference type="ChEBI" id="CHEBI:61387"/>
        <dbReference type="ChEBI" id="CHEBI:61388"/>
        <dbReference type="EC" id="2.4.1.227"/>
    </reaction>
</comment>
<dbReference type="CDD" id="cd03785">
    <property type="entry name" value="GT28_MurG"/>
    <property type="match status" value="1"/>
</dbReference>
<evidence type="ECO:0000256" key="7">
    <source>
        <dbReference type="ARBA" id="ARBA00023136"/>
    </source>
</evidence>
<dbReference type="InterPro" id="IPR006009">
    <property type="entry name" value="GlcNAc_MurG"/>
</dbReference>